<dbReference type="OMA" id="NCITNEL"/>
<comment type="caution">
    <text evidence="1">The sequence shown here is derived from an EMBL/GenBank/DDBJ whole genome shotgun (WGS) entry which is preliminary data.</text>
</comment>
<dbReference type="Proteomes" id="UP001142055">
    <property type="component" value="Chromosome 3"/>
</dbReference>
<reference evidence="1" key="1">
    <citation type="submission" date="2022-12" db="EMBL/GenBank/DDBJ databases">
        <title>Genome assemblies of Blomia tropicalis.</title>
        <authorList>
            <person name="Cui Y."/>
        </authorList>
    </citation>
    <scope>NUCLEOTIDE SEQUENCE</scope>
    <source>
        <tissue evidence="1">Adult mites</tissue>
    </source>
</reference>
<name>A0A9Q0RI13_BLOTA</name>
<dbReference type="EMBL" id="JAPWDV010000003">
    <property type="protein sequence ID" value="KAJ6216308.1"/>
    <property type="molecule type" value="Genomic_DNA"/>
</dbReference>
<gene>
    <name evidence="1" type="ORF">RDWZM_007465</name>
</gene>
<accession>A0A9Q0RI13</accession>
<dbReference type="AlphaFoldDB" id="A0A9Q0RI13"/>
<dbReference type="PANTHER" id="PTHR33964:SF1">
    <property type="entry name" value="RE45066P"/>
    <property type="match status" value="1"/>
</dbReference>
<keyword evidence="2" id="KW-1185">Reference proteome</keyword>
<evidence type="ECO:0000313" key="1">
    <source>
        <dbReference type="EMBL" id="KAJ6216308.1"/>
    </source>
</evidence>
<dbReference type="PANTHER" id="PTHR33964">
    <property type="entry name" value="RE45066P-RELATED"/>
    <property type="match status" value="1"/>
</dbReference>
<organism evidence="1 2">
    <name type="scientific">Blomia tropicalis</name>
    <name type="common">Mite</name>
    <dbReference type="NCBI Taxonomy" id="40697"/>
    <lineage>
        <taxon>Eukaryota</taxon>
        <taxon>Metazoa</taxon>
        <taxon>Ecdysozoa</taxon>
        <taxon>Arthropoda</taxon>
        <taxon>Chelicerata</taxon>
        <taxon>Arachnida</taxon>
        <taxon>Acari</taxon>
        <taxon>Acariformes</taxon>
        <taxon>Sarcoptiformes</taxon>
        <taxon>Astigmata</taxon>
        <taxon>Glycyphagoidea</taxon>
        <taxon>Echimyopodidae</taxon>
        <taxon>Blomia</taxon>
    </lineage>
</organism>
<proteinExistence type="predicted"/>
<protein>
    <submittedName>
        <fullName evidence="1">Uncharacterized protein</fullName>
    </submittedName>
</protein>
<sequence>MDESINHISGYIYEPKLNYPKNDVEIDKFCSSIKNSTKFLKEYSNKCLNGVSKTIISVFAYSSNRSHKRFCVKNGSGKSKAEMISFAKCVNPNKSLVRNCYRKFLNKLSLTNSIGDAKNRIPYMCCMNVQLTNCITNELEKSKHPDCPAAVVNSYGSFFESISNNVMNSVCDGSEDSSDRCEKIARLPTAKLSPVNHKTPFPIVISIFKNL</sequence>
<evidence type="ECO:0000313" key="2">
    <source>
        <dbReference type="Proteomes" id="UP001142055"/>
    </source>
</evidence>